<evidence type="ECO:0000313" key="4">
    <source>
        <dbReference type="Proteomes" id="UP000314982"/>
    </source>
</evidence>
<reference evidence="3" key="3">
    <citation type="submission" date="2025-09" db="UniProtKB">
        <authorList>
            <consortium name="Ensembl"/>
        </authorList>
    </citation>
    <scope>IDENTIFICATION</scope>
</reference>
<dbReference type="GO" id="GO:0055037">
    <property type="term" value="C:recycling endosome"/>
    <property type="evidence" value="ECO:0007669"/>
    <property type="project" value="TreeGrafter"/>
</dbReference>
<dbReference type="GO" id="GO:0005886">
    <property type="term" value="C:plasma membrane"/>
    <property type="evidence" value="ECO:0007669"/>
    <property type="project" value="TreeGrafter"/>
</dbReference>
<dbReference type="PANTHER" id="PTHR24092:SF38">
    <property type="entry name" value="PHOSPHOLIPID-TRANSPORTING ATPASE IG"/>
    <property type="match status" value="1"/>
</dbReference>
<evidence type="ECO:0000256" key="1">
    <source>
        <dbReference type="SAM" id="Phobius"/>
    </source>
</evidence>
<dbReference type="Ensembl" id="ENSHHUT00000053525.1">
    <property type="protein sequence ID" value="ENSHHUP00000051702.1"/>
    <property type="gene ID" value="ENSHHUG00000031112.1"/>
</dbReference>
<sequence length="137" mass="15840">MLPLTRVPECCLCSQSSQKRVSLGHVQDMKKYTSWSPVFPLSMPCTSHAIKQFGRDERRVDSRTIYIGHRPCPATDAFIPPKFCDNRIVSSKYTVWNFLPKNLFEQFRRIANFYFLIIFLVQVSCVCLGLGSMFNMC</sequence>
<keyword evidence="1" id="KW-1133">Transmembrane helix</keyword>
<dbReference type="GO" id="GO:0140326">
    <property type="term" value="F:ATPase-coupled intramembrane lipid transporter activity"/>
    <property type="evidence" value="ECO:0007669"/>
    <property type="project" value="TreeGrafter"/>
</dbReference>
<name>A0A4W5NL63_9TELE</name>
<feature type="transmembrane region" description="Helical" evidence="1">
    <location>
        <begin position="113"/>
        <end position="134"/>
    </location>
</feature>
<dbReference type="Proteomes" id="UP000314982">
    <property type="component" value="Unassembled WGS sequence"/>
</dbReference>
<evidence type="ECO:0000259" key="2">
    <source>
        <dbReference type="Pfam" id="PF16209"/>
    </source>
</evidence>
<dbReference type="PANTHER" id="PTHR24092">
    <property type="entry name" value="PROBABLE PHOSPHOLIPID-TRANSPORTING ATPASE"/>
    <property type="match status" value="1"/>
</dbReference>
<dbReference type="GO" id="GO:0005783">
    <property type="term" value="C:endoplasmic reticulum"/>
    <property type="evidence" value="ECO:0007669"/>
    <property type="project" value="TreeGrafter"/>
</dbReference>
<dbReference type="GO" id="GO:0045332">
    <property type="term" value="P:phospholipid translocation"/>
    <property type="evidence" value="ECO:0007669"/>
    <property type="project" value="TreeGrafter"/>
</dbReference>
<dbReference type="AlphaFoldDB" id="A0A4W5NL63"/>
<dbReference type="GeneTree" id="ENSGT00940000158878"/>
<dbReference type="InterPro" id="IPR032631">
    <property type="entry name" value="P-type_ATPase_N"/>
</dbReference>
<accession>A0A4W5NL63</accession>
<dbReference type="Pfam" id="PF16209">
    <property type="entry name" value="PhoLip_ATPase_N"/>
    <property type="match status" value="1"/>
</dbReference>
<feature type="domain" description="P-type ATPase N-terminal" evidence="2">
    <location>
        <begin position="81"/>
        <end position="123"/>
    </location>
</feature>
<protein>
    <recommendedName>
        <fullName evidence="2">P-type ATPase N-terminal domain-containing protein</fullName>
    </recommendedName>
</protein>
<reference evidence="3" key="2">
    <citation type="submission" date="2025-08" db="UniProtKB">
        <authorList>
            <consortium name="Ensembl"/>
        </authorList>
    </citation>
    <scope>IDENTIFICATION</scope>
</reference>
<keyword evidence="1" id="KW-0812">Transmembrane</keyword>
<keyword evidence="4" id="KW-1185">Reference proteome</keyword>
<reference evidence="4" key="1">
    <citation type="submission" date="2018-06" db="EMBL/GenBank/DDBJ databases">
        <title>Genome assembly of Danube salmon.</title>
        <authorList>
            <person name="Macqueen D.J."/>
            <person name="Gundappa M.K."/>
        </authorList>
    </citation>
    <scope>NUCLEOTIDE SEQUENCE [LARGE SCALE GENOMIC DNA]</scope>
</reference>
<evidence type="ECO:0000313" key="3">
    <source>
        <dbReference type="Ensembl" id="ENSHHUP00000051702.1"/>
    </source>
</evidence>
<organism evidence="3 4">
    <name type="scientific">Hucho hucho</name>
    <name type="common">huchen</name>
    <dbReference type="NCBI Taxonomy" id="62062"/>
    <lineage>
        <taxon>Eukaryota</taxon>
        <taxon>Metazoa</taxon>
        <taxon>Chordata</taxon>
        <taxon>Craniata</taxon>
        <taxon>Vertebrata</taxon>
        <taxon>Euteleostomi</taxon>
        <taxon>Actinopterygii</taxon>
        <taxon>Neopterygii</taxon>
        <taxon>Teleostei</taxon>
        <taxon>Protacanthopterygii</taxon>
        <taxon>Salmoniformes</taxon>
        <taxon>Salmonidae</taxon>
        <taxon>Salmoninae</taxon>
        <taxon>Hucho</taxon>
    </lineage>
</organism>
<proteinExistence type="predicted"/>
<keyword evidence="1" id="KW-0472">Membrane</keyword>
<dbReference type="STRING" id="62062.ENSHHUP00000051702"/>